<evidence type="ECO:0000313" key="2">
    <source>
        <dbReference type="Proteomes" id="UP000324222"/>
    </source>
</evidence>
<name>A0A5B7DQT4_PORTR</name>
<reference evidence="1 2" key="1">
    <citation type="submission" date="2019-05" db="EMBL/GenBank/DDBJ databases">
        <title>Another draft genome of Portunus trituberculatus and its Hox gene families provides insights of decapod evolution.</title>
        <authorList>
            <person name="Jeong J.-H."/>
            <person name="Song I."/>
            <person name="Kim S."/>
            <person name="Choi T."/>
            <person name="Kim D."/>
            <person name="Ryu S."/>
            <person name="Kim W."/>
        </authorList>
    </citation>
    <scope>NUCLEOTIDE SEQUENCE [LARGE SCALE GENOMIC DNA]</scope>
    <source>
        <tissue evidence="1">Muscle</tissue>
    </source>
</reference>
<gene>
    <name evidence="1" type="ORF">E2C01_016476</name>
</gene>
<proteinExistence type="predicted"/>
<organism evidence="1 2">
    <name type="scientific">Portunus trituberculatus</name>
    <name type="common">Swimming crab</name>
    <name type="synonym">Neptunus trituberculatus</name>
    <dbReference type="NCBI Taxonomy" id="210409"/>
    <lineage>
        <taxon>Eukaryota</taxon>
        <taxon>Metazoa</taxon>
        <taxon>Ecdysozoa</taxon>
        <taxon>Arthropoda</taxon>
        <taxon>Crustacea</taxon>
        <taxon>Multicrustacea</taxon>
        <taxon>Malacostraca</taxon>
        <taxon>Eumalacostraca</taxon>
        <taxon>Eucarida</taxon>
        <taxon>Decapoda</taxon>
        <taxon>Pleocyemata</taxon>
        <taxon>Brachyura</taxon>
        <taxon>Eubrachyura</taxon>
        <taxon>Portunoidea</taxon>
        <taxon>Portunidae</taxon>
        <taxon>Portuninae</taxon>
        <taxon>Portunus</taxon>
    </lineage>
</organism>
<evidence type="ECO:0000313" key="1">
    <source>
        <dbReference type="EMBL" id="MPC23429.1"/>
    </source>
</evidence>
<keyword evidence="2" id="KW-1185">Reference proteome</keyword>
<dbReference type="AlphaFoldDB" id="A0A5B7DQT4"/>
<sequence length="131" mass="14727">MLDGKTLEKTRLNITVMSAPLCKELQAYSLVPLISSFSYSPLILSPWLPSFWGSNFRIQWESRRAEEMPVGRQLMDKPIRIVGWERPGSPPLSAALSPVLLGCYTLPSVMRNAAGRRLGKTSGIFNHNRLR</sequence>
<accession>A0A5B7DQT4</accession>
<dbReference type="EMBL" id="VSRR010001205">
    <property type="protein sequence ID" value="MPC23429.1"/>
    <property type="molecule type" value="Genomic_DNA"/>
</dbReference>
<comment type="caution">
    <text evidence="1">The sequence shown here is derived from an EMBL/GenBank/DDBJ whole genome shotgun (WGS) entry which is preliminary data.</text>
</comment>
<protein>
    <submittedName>
        <fullName evidence="1">Uncharacterized protein</fullName>
    </submittedName>
</protein>
<dbReference type="Proteomes" id="UP000324222">
    <property type="component" value="Unassembled WGS sequence"/>
</dbReference>